<organism evidence="1 2">
    <name type="scientific">Elliptochloris bilobata</name>
    <dbReference type="NCBI Taxonomy" id="381761"/>
    <lineage>
        <taxon>Eukaryota</taxon>
        <taxon>Viridiplantae</taxon>
        <taxon>Chlorophyta</taxon>
        <taxon>core chlorophytes</taxon>
        <taxon>Trebouxiophyceae</taxon>
        <taxon>Trebouxiophyceae incertae sedis</taxon>
        <taxon>Elliptochloris clade</taxon>
        <taxon>Elliptochloris</taxon>
    </lineage>
</organism>
<sequence length="103" mass="11378">MYLTCMTLYKDFAGALDSAFAELNRHGHFVDPVKRAVEEVFLPWLRAQEEEEPAEVLPVTDAEVLVVLVSEEHIGRPAVRAALLRAAAERAMVAAEEIEEGGD</sequence>
<reference evidence="1 2" key="1">
    <citation type="journal article" date="2024" name="Nat. Commun.">
        <title>Phylogenomics reveals the evolutionary origins of lichenization in chlorophyte algae.</title>
        <authorList>
            <person name="Puginier C."/>
            <person name="Libourel C."/>
            <person name="Otte J."/>
            <person name="Skaloud P."/>
            <person name="Haon M."/>
            <person name="Grisel S."/>
            <person name="Petersen M."/>
            <person name="Berrin J.G."/>
            <person name="Delaux P.M."/>
            <person name="Dal Grande F."/>
            <person name="Keller J."/>
        </authorList>
    </citation>
    <scope>NUCLEOTIDE SEQUENCE [LARGE SCALE GENOMIC DNA]</scope>
    <source>
        <strain evidence="1 2">SAG 245.80</strain>
    </source>
</reference>
<comment type="caution">
    <text evidence="1">The sequence shown here is derived from an EMBL/GenBank/DDBJ whole genome shotgun (WGS) entry which is preliminary data.</text>
</comment>
<gene>
    <name evidence="1" type="ORF">WJX81_004200</name>
</gene>
<evidence type="ECO:0000313" key="1">
    <source>
        <dbReference type="EMBL" id="KAK9828040.1"/>
    </source>
</evidence>
<dbReference type="EMBL" id="JALJOU010000053">
    <property type="protein sequence ID" value="KAK9828040.1"/>
    <property type="molecule type" value="Genomic_DNA"/>
</dbReference>
<dbReference type="Pfam" id="PF06098">
    <property type="entry name" value="Radial_spoke_3"/>
    <property type="match status" value="1"/>
</dbReference>
<accession>A0AAW1R3F0</accession>
<evidence type="ECO:0000313" key="2">
    <source>
        <dbReference type="Proteomes" id="UP001445335"/>
    </source>
</evidence>
<dbReference type="InterPro" id="IPR009290">
    <property type="entry name" value="Radial_spoke_3"/>
</dbReference>
<protein>
    <submittedName>
        <fullName evidence="1">Uncharacterized protein</fullName>
    </submittedName>
</protein>
<name>A0AAW1R3F0_9CHLO</name>
<dbReference type="Proteomes" id="UP001445335">
    <property type="component" value="Unassembled WGS sequence"/>
</dbReference>
<proteinExistence type="predicted"/>
<dbReference type="AlphaFoldDB" id="A0AAW1R3F0"/>
<keyword evidence="2" id="KW-1185">Reference proteome</keyword>